<proteinExistence type="inferred from homology"/>
<evidence type="ECO:0000256" key="5">
    <source>
        <dbReference type="ARBA" id="ARBA00023136"/>
    </source>
</evidence>
<dbReference type="EMBL" id="VJMH01005503">
    <property type="protein sequence ID" value="KAF0695135.1"/>
    <property type="molecule type" value="Genomic_DNA"/>
</dbReference>
<dbReference type="SUPFAM" id="SSF103473">
    <property type="entry name" value="MFS general substrate transporter"/>
    <property type="match status" value="1"/>
</dbReference>
<comment type="similarity">
    <text evidence="2">Belongs to the unc-93 family.</text>
</comment>
<sequence length="502" mass="53651">MQEARDSIRAAILLSVAFLLIFTSYGGIESLQTSIIPGECKGCLEGPANGICQAGSVCQDKVKFTCDDACAAPFTECQSTLGSTILGLVYLAFTLTAFVGPVIPNYLGMKVSMFTGSLFYALFAFANLTVALTPNQTSLHSGVMLPASVILGISASVLWIAQASYVTRLSVIYADLKNEPTVSSMGTFNGIFFAIFNMSGISGNLISSLVLGYFGWSKTSLFIIYSALGLSGSCLLLFLPKLSDTTDHQPTIVDTVEKDVAAFDAIATPSVDKDCAVTTDDKFSLRSLWRVAKDNRMVVLAPVFMFTGLLRGFAMGEFTANFIRESLGSSNIGYIMALYGGINVVASYGVGKLADKFGPLLGQMFGYCILIAAYILCFAFPVNKCDSDWALICCISIMLSLGDACLTTLTSAIVGQEFPTNAVNAFSVFKVFQSGAVACSFFFFKYLTYVHSDDVTTCSTGSCSFNSRLAVLVGVAVVACASFVTYAKKYRRVVTDNTQVQA</sequence>
<dbReference type="PANTHER" id="PTHR19444">
    <property type="entry name" value="UNC-93 RELATED"/>
    <property type="match status" value="1"/>
</dbReference>
<feature type="transmembrane region" description="Helical" evidence="6">
    <location>
        <begin position="334"/>
        <end position="353"/>
    </location>
</feature>
<organism evidence="8 9">
    <name type="scientific">Aphanomyces stellatus</name>
    <dbReference type="NCBI Taxonomy" id="120398"/>
    <lineage>
        <taxon>Eukaryota</taxon>
        <taxon>Sar</taxon>
        <taxon>Stramenopiles</taxon>
        <taxon>Oomycota</taxon>
        <taxon>Saprolegniomycetes</taxon>
        <taxon>Saprolegniales</taxon>
        <taxon>Verrucalvaceae</taxon>
        <taxon>Aphanomyces</taxon>
    </lineage>
</organism>
<dbReference type="InterPro" id="IPR051951">
    <property type="entry name" value="UNC-93_regulatory"/>
</dbReference>
<dbReference type="Pfam" id="PF05978">
    <property type="entry name" value="UNC-93"/>
    <property type="match status" value="1"/>
</dbReference>
<feature type="transmembrane region" description="Helical" evidence="6">
    <location>
        <begin position="389"/>
        <end position="415"/>
    </location>
</feature>
<name>A0A485L0C2_9STRA</name>
<evidence type="ECO:0000256" key="4">
    <source>
        <dbReference type="ARBA" id="ARBA00022989"/>
    </source>
</evidence>
<feature type="transmembrane region" description="Helical" evidence="6">
    <location>
        <begin position="111"/>
        <end position="132"/>
    </location>
</feature>
<keyword evidence="3 6" id="KW-0812">Transmembrane</keyword>
<dbReference type="AlphaFoldDB" id="A0A485L0C2"/>
<feature type="transmembrane region" description="Helical" evidence="6">
    <location>
        <begin position="297"/>
        <end position="314"/>
    </location>
</feature>
<evidence type="ECO:0000256" key="3">
    <source>
        <dbReference type="ARBA" id="ARBA00022692"/>
    </source>
</evidence>
<feature type="transmembrane region" description="Helical" evidence="6">
    <location>
        <begin position="427"/>
        <end position="449"/>
    </location>
</feature>
<dbReference type="PANTHER" id="PTHR19444:SF13">
    <property type="entry name" value="PROTEIN UNC-93 HOMOLOG A"/>
    <property type="match status" value="1"/>
</dbReference>
<evidence type="ECO:0000313" key="8">
    <source>
        <dbReference type="EMBL" id="VFT90862.1"/>
    </source>
</evidence>
<feature type="transmembrane region" description="Helical" evidence="6">
    <location>
        <begin position="365"/>
        <end position="383"/>
    </location>
</feature>
<keyword evidence="5 6" id="KW-0472">Membrane</keyword>
<dbReference type="GO" id="GO:0016020">
    <property type="term" value="C:membrane"/>
    <property type="evidence" value="ECO:0007669"/>
    <property type="project" value="UniProtKB-SubCell"/>
</dbReference>
<dbReference type="OrthoDB" id="196103at2759"/>
<evidence type="ECO:0000256" key="6">
    <source>
        <dbReference type="SAM" id="Phobius"/>
    </source>
</evidence>
<comment type="subcellular location">
    <subcellularLocation>
        <location evidence="1">Membrane</location>
        <topology evidence="1">Multi-pass membrane protein</topology>
    </subcellularLocation>
</comment>
<feature type="transmembrane region" description="Helical" evidence="6">
    <location>
        <begin position="188"/>
        <end position="216"/>
    </location>
</feature>
<dbReference type="InterPro" id="IPR010291">
    <property type="entry name" value="Ion_channel_UNC-93"/>
</dbReference>
<evidence type="ECO:0000313" key="7">
    <source>
        <dbReference type="EMBL" id="KAF0695135.1"/>
    </source>
</evidence>
<accession>A0A485L0C2</accession>
<dbReference type="Gene3D" id="1.20.1250.20">
    <property type="entry name" value="MFS general substrate transporter like domains"/>
    <property type="match status" value="2"/>
</dbReference>
<protein>
    <submittedName>
        <fullName evidence="8">Aste57867_14032 protein</fullName>
    </submittedName>
</protein>
<feature type="transmembrane region" description="Helical" evidence="6">
    <location>
        <begin position="469"/>
        <end position="487"/>
    </location>
</feature>
<evidence type="ECO:0000313" key="9">
    <source>
        <dbReference type="Proteomes" id="UP000332933"/>
    </source>
</evidence>
<feature type="transmembrane region" description="Helical" evidence="6">
    <location>
        <begin position="80"/>
        <end position="99"/>
    </location>
</feature>
<dbReference type="Proteomes" id="UP000332933">
    <property type="component" value="Unassembled WGS sequence"/>
</dbReference>
<gene>
    <name evidence="8" type="primary">Aste57867_14032</name>
    <name evidence="7" type="ORF">As57867_013981</name>
    <name evidence="8" type="ORF">ASTE57867_14032</name>
</gene>
<keyword evidence="9" id="KW-1185">Reference proteome</keyword>
<keyword evidence="4 6" id="KW-1133">Transmembrane helix</keyword>
<evidence type="ECO:0000256" key="1">
    <source>
        <dbReference type="ARBA" id="ARBA00004141"/>
    </source>
</evidence>
<dbReference type="EMBL" id="CAADRA010005524">
    <property type="protein sequence ID" value="VFT90862.1"/>
    <property type="molecule type" value="Genomic_DNA"/>
</dbReference>
<dbReference type="InterPro" id="IPR036259">
    <property type="entry name" value="MFS_trans_sf"/>
</dbReference>
<feature type="transmembrane region" description="Helical" evidence="6">
    <location>
        <begin position="222"/>
        <end position="239"/>
    </location>
</feature>
<evidence type="ECO:0000256" key="2">
    <source>
        <dbReference type="ARBA" id="ARBA00009172"/>
    </source>
</evidence>
<reference evidence="8 9" key="1">
    <citation type="submission" date="2019-03" db="EMBL/GenBank/DDBJ databases">
        <authorList>
            <person name="Gaulin E."/>
            <person name="Dumas B."/>
        </authorList>
    </citation>
    <scope>NUCLEOTIDE SEQUENCE [LARGE SCALE GENOMIC DNA]</scope>
    <source>
        <strain evidence="8">CBS 568.67</strain>
    </source>
</reference>
<reference evidence="7" key="2">
    <citation type="submission" date="2019-06" db="EMBL/GenBank/DDBJ databases">
        <title>Genomics analysis of Aphanomyces spp. identifies a new class of oomycete effector associated with host adaptation.</title>
        <authorList>
            <person name="Gaulin E."/>
        </authorList>
    </citation>
    <scope>NUCLEOTIDE SEQUENCE</scope>
    <source>
        <strain evidence="7">CBS 578.67</strain>
    </source>
</reference>
<feature type="transmembrane region" description="Helical" evidence="6">
    <location>
        <begin position="144"/>
        <end position="167"/>
    </location>
</feature>